<dbReference type="GO" id="GO:0008270">
    <property type="term" value="F:zinc ion binding"/>
    <property type="evidence" value="ECO:0007669"/>
    <property type="project" value="UniProtKB-KW"/>
</dbReference>
<dbReference type="EMBL" id="CP016174">
    <property type="protein sequence ID" value="ANN17343.1"/>
    <property type="molecule type" value="Genomic_DNA"/>
</dbReference>
<dbReference type="InterPro" id="IPR007527">
    <property type="entry name" value="Znf_SWIM"/>
</dbReference>
<dbReference type="AlphaFoldDB" id="A0A193BYU5"/>
<dbReference type="PANTHER" id="PTHR38133">
    <property type="entry name" value="SLR1429 PROTEIN"/>
    <property type="match status" value="1"/>
</dbReference>
<proteinExistence type="predicted"/>
<dbReference type="RefSeq" id="WP_044852991.1">
    <property type="nucleotide sequence ID" value="NZ_CP016174.1"/>
</dbReference>
<dbReference type="Pfam" id="PF04434">
    <property type="entry name" value="SWIM"/>
    <property type="match status" value="1"/>
</dbReference>
<accession>A0A193BYU5</accession>
<evidence type="ECO:0000256" key="1">
    <source>
        <dbReference type="PROSITE-ProRule" id="PRU00325"/>
    </source>
</evidence>
<keyword evidence="1" id="KW-0862">Zinc</keyword>
<evidence type="ECO:0000313" key="3">
    <source>
        <dbReference type="EMBL" id="ANN17343.1"/>
    </source>
</evidence>
<dbReference type="PANTHER" id="PTHR38133:SF1">
    <property type="entry name" value="SLR1429 PROTEIN"/>
    <property type="match status" value="1"/>
</dbReference>
<protein>
    <recommendedName>
        <fullName evidence="2">SWIM-type domain-containing protein</fullName>
    </recommendedName>
</protein>
<gene>
    <name evidence="3" type="ORF">SD37_17955</name>
</gene>
<evidence type="ECO:0000313" key="4">
    <source>
        <dbReference type="Proteomes" id="UP000093695"/>
    </source>
</evidence>
<organism evidence="3 4">
    <name type="scientific">Amycolatopsis orientalis</name>
    <name type="common">Nocardia orientalis</name>
    <dbReference type="NCBI Taxonomy" id="31958"/>
    <lineage>
        <taxon>Bacteria</taxon>
        <taxon>Bacillati</taxon>
        <taxon>Actinomycetota</taxon>
        <taxon>Actinomycetes</taxon>
        <taxon>Pseudonocardiales</taxon>
        <taxon>Pseudonocardiaceae</taxon>
        <taxon>Amycolatopsis</taxon>
    </lineage>
</organism>
<evidence type="ECO:0000259" key="2">
    <source>
        <dbReference type="PROSITE" id="PS50966"/>
    </source>
</evidence>
<name>A0A193BYU5_AMYOR</name>
<dbReference type="eggNOG" id="COG4279">
    <property type="taxonomic scope" value="Bacteria"/>
</dbReference>
<dbReference type="KEGG" id="aori:SD37_17955"/>
<sequence>MTDRFRRALDELGVHKGLVPPCRVDMLTVGPAAAVARIRVTRQRFYEVRIGLPTFGKQVWTAVTAAFAEDEDTTAALLDGRVPDDVERFFFAERVPLFPEGARELSLDCTCPGTRVPCDHLVAALLALAEQNDADPFTIFALRGRDQDTLLEDLGRQAGARVTAPSTDTEAPGLAEVMDDFFGWGPAGDVTRMSTRRPRTGAALGLLGEVPPLAATVDGTSVTELLRPLYRTLTGQE</sequence>
<reference evidence="3 4" key="1">
    <citation type="journal article" date="2015" name="Genome Announc.">
        <title>Draft Genome Sequence of Norvancomycin-Producing Strain Amycolatopsis orientalis CPCC200066.</title>
        <authorList>
            <person name="Lei X."/>
            <person name="Yuan F."/>
            <person name="Shi Y."/>
            <person name="Li X."/>
            <person name="Wang L."/>
            <person name="Hong B."/>
        </authorList>
    </citation>
    <scope>NUCLEOTIDE SEQUENCE [LARGE SCALE GENOMIC DNA]</scope>
    <source>
        <strain evidence="3 4">B-37</strain>
    </source>
</reference>
<keyword evidence="1" id="KW-0479">Metal-binding</keyword>
<keyword evidence="1" id="KW-0863">Zinc-finger</keyword>
<keyword evidence="4" id="KW-1185">Reference proteome</keyword>
<dbReference type="Proteomes" id="UP000093695">
    <property type="component" value="Chromosome"/>
</dbReference>
<dbReference type="PROSITE" id="PS50966">
    <property type="entry name" value="ZF_SWIM"/>
    <property type="match status" value="1"/>
</dbReference>
<feature type="domain" description="SWIM-type" evidence="2">
    <location>
        <begin position="93"/>
        <end position="129"/>
    </location>
</feature>
<dbReference type="STRING" id="31958.SD37_17955"/>